<evidence type="ECO:0000313" key="1">
    <source>
        <dbReference type="EMBL" id="KAF2035707.1"/>
    </source>
</evidence>
<dbReference type="AlphaFoldDB" id="A0A9P4HM13"/>
<dbReference type="Proteomes" id="UP000799777">
    <property type="component" value="Unassembled WGS sequence"/>
</dbReference>
<gene>
    <name evidence="1" type="ORF">EK21DRAFT_106558</name>
</gene>
<reference evidence="1" key="1">
    <citation type="journal article" date="2020" name="Stud. Mycol.">
        <title>101 Dothideomycetes genomes: a test case for predicting lifestyles and emergence of pathogens.</title>
        <authorList>
            <person name="Haridas S."/>
            <person name="Albert R."/>
            <person name="Binder M."/>
            <person name="Bloem J."/>
            <person name="Labutti K."/>
            <person name="Salamov A."/>
            <person name="Andreopoulos B."/>
            <person name="Baker S."/>
            <person name="Barry K."/>
            <person name="Bills G."/>
            <person name="Bluhm B."/>
            <person name="Cannon C."/>
            <person name="Castanera R."/>
            <person name="Culley D."/>
            <person name="Daum C."/>
            <person name="Ezra D."/>
            <person name="Gonzalez J."/>
            <person name="Henrissat B."/>
            <person name="Kuo A."/>
            <person name="Liang C."/>
            <person name="Lipzen A."/>
            <person name="Lutzoni F."/>
            <person name="Magnuson J."/>
            <person name="Mondo S."/>
            <person name="Nolan M."/>
            <person name="Ohm R."/>
            <person name="Pangilinan J."/>
            <person name="Park H.-J."/>
            <person name="Ramirez L."/>
            <person name="Alfaro M."/>
            <person name="Sun H."/>
            <person name="Tritt A."/>
            <person name="Yoshinaga Y."/>
            <person name="Zwiers L.-H."/>
            <person name="Turgeon B."/>
            <person name="Goodwin S."/>
            <person name="Spatafora J."/>
            <person name="Crous P."/>
            <person name="Grigoriev I."/>
        </authorList>
    </citation>
    <scope>NUCLEOTIDE SEQUENCE</scope>
    <source>
        <strain evidence="1">CBS 110217</strain>
    </source>
</reference>
<evidence type="ECO:0000313" key="2">
    <source>
        <dbReference type="Proteomes" id="UP000799777"/>
    </source>
</evidence>
<proteinExistence type="predicted"/>
<dbReference type="SUPFAM" id="SSF52047">
    <property type="entry name" value="RNI-like"/>
    <property type="match status" value="1"/>
</dbReference>
<protein>
    <submittedName>
        <fullName evidence="1">Uncharacterized protein</fullName>
    </submittedName>
</protein>
<organism evidence="1 2">
    <name type="scientific">Setomelanomma holmii</name>
    <dbReference type="NCBI Taxonomy" id="210430"/>
    <lineage>
        <taxon>Eukaryota</taxon>
        <taxon>Fungi</taxon>
        <taxon>Dikarya</taxon>
        <taxon>Ascomycota</taxon>
        <taxon>Pezizomycotina</taxon>
        <taxon>Dothideomycetes</taxon>
        <taxon>Pleosporomycetidae</taxon>
        <taxon>Pleosporales</taxon>
        <taxon>Pleosporineae</taxon>
        <taxon>Phaeosphaeriaceae</taxon>
        <taxon>Setomelanomma</taxon>
    </lineage>
</organism>
<sequence>MRLSQQFIFSQSARFYQLTSLSLTITGEFMMEGLKKFWFMLSKCSQFEYFGLGIDKATIEHYWPNIASLQLIWNKISRLQWPKLQALDLAGFAIAGDHLQQFLEIHKRTLVTIHIANCFFFEHWIVALQSLGDSPNLEILTLSQVGSGLRRIIWPIIADGPIDDLDMEGHEDWVAIRRIGKTCIKFTSV</sequence>
<accession>A0A9P4HM13</accession>
<dbReference type="Gene3D" id="3.80.10.10">
    <property type="entry name" value="Ribonuclease Inhibitor"/>
    <property type="match status" value="1"/>
</dbReference>
<name>A0A9P4HM13_9PLEO</name>
<dbReference type="InterPro" id="IPR032675">
    <property type="entry name" value="LRR_dom_sf"/>
</dbReference>
<dbReference type="EMBL" id="ML978156">
    <property type="protein sequence ID" value="KAF2035707.1"/>
    <property type="molecule type" value="Genomic_DNA"/>
</dbReference>
<keyword evidence="2" id="KW-1185">Reference proteome</keyword>
<comment type="caution">
    <text evidence="1">The sequence shown here is derived from an EMBL/GenBank/DDBJ whole genome shotgun (WGS) entry which is preliminary data.</text>
</comment>